<dbReference type="Pfam" id="PF22531">
    <property type="entry name" value="DUF7002"/>
    <property type="match status" value="1"/>
</dbReference>
<evidence type="ECO:0008006" key="3">
    <source>
        <dbReference type="Google" id="ProtNLM"/>
    </source>
</evidence>
<reference evidence="1 2" key="1">
    <citation type="submission" date="2019-10" db="EMBL/GenBank/DDBJ databases">
        <title>Description of Paenibacillus pedi sp. nov.</title>
        <authorList>
            <person name="Carlier A."/>
            <person name="Qi S."/>
        </authorList>
    </citation>
    <scope>NUCLEOTIDE SEQUENCE [LARGE SCALE GENOMIC DNA]</scope>
    <source>
        <strain evidence="1 2">LMG 31457</strain>
    </source>
</reference>
<evidence type="ECO:0000313" key="2">
    <source>
        <dbReference type="Proteomes" id="UP000618579"/>
    </source>
</evidence>
<keyword evidence="2" id="KW-1185">Reference proteome</keyword>
<gene>
    <name evidence="1" type="ORF">GC097_19310</name>
</gene>
<name>A0ABX1ZU40_9BACL</name>
<comment type="caution">
    <text evidence="1">The sequence shown here is derived from an EMBL/GenBank/DDBJ whole genome shotgun (WGS) entry which is preliminary data.</text>
</comment>
<dbReference type="RefSeq" id="WP_171684993.1">
    <property type="nucleotide sequence ID" value="NZ_WHNZ01000042.1"/>
</dbReference>
<accession>A0ABX1ZU40</accession>
<protein>
    <recommendedName>
        <fullName evidence="3">DUF4433 domain-containing protein</fullName>
    </recommendedName>
</protein>
<dbReference type="EMBL" id="WHNZ01000042">
    <property type="protein sequence ID" value="NOV02160.1"/>
    <property type="molecule type" value="Genomic_DNA"/>
</dbReference>
<dbReference type="InterPro" id="IPR054271">
    <property type="entry name" value="DUF7002"/>
</dbReference>
<proteinExistence type="predicted"/>
<evidence type="ECO:0000313" key="1">
    <source>
        <dbReference type="EMBL" id="NOV02160.1"/>
    </source>
</evidence>
<sequence length="230" mass="26655">MDDSVLLQITKAQNRKILYHFTRAKNLNAIAHFDTLFSSYSVQPVYGGERRLKPEHLDYYDLEITINSHLRIADSMIDASTTQKQFRTYLDRHVFFWPTLRDCQKMMATYARREPQEAFAVLAFHAYNLLSKHRTEVKLSKYDSGSSPRFPKHCSYKKSLAMFLPLEEFSLIKNDLVPSTPSQIREVLLEGKMQGVKDLLTAVYVSGNEALALPDSWKQLTKPWSDIEEI</sequence>
<organism evidence="1 2">
    <name type="scientific">Paenibacillus planticolens</name>
    <dbReference type="NCBI Taxonomy" id="2654976"/>
    <lineage>
        <taxon>Bacteria</taxon>
        <taxon>Bacillati</taxon>
        <taxon>Bacillota</taxon>
        <taxon>Bacilli</taxon>
        <taxon>Bacillales</taxon>
        <taxon>Paenibacillaceae</taxon>
        <taxon>Paenibacillus</taxon>
    </lineage>
</organism>
<dbReference type="Proteomes" id="UP000618579">
    <property type="component" value="Unassembled WGS sequence"/>
</dbReference>